<dbReference type="GO" id="GO:0097063">
    <property type="term" value="F:cadmium ion sensor activity"/>
    <property type="evidence" value="ECO:0007669"/>
    <property type="project" value="TreeGrafter"/>
</dbReference>
<keyword evidence="3" id="KW-1185">Reference proteome</keyword>
<dbReference type="Gene3D" id="1.10.10.10">
    <property type="entry name" value="Winged helix-like DNA-binding domain superfamily/Winged helix DNA-binding domain"/>
    <property type="match status" value="1"/>
</dbReference>
<comment type="caution">
    <text evidence="2">The sequence shown here is derived from an EMBL/GenBank/DDBJ whole genome shotgun (WGS) entry which is preliminary data.</text>
</comment>
<dbReference type="RefSeq" id="WP_254165967.1">
    <property type="nucleotide sequence ID" value="NZ_JANAFB010000012.1"/>
</dbReference>
<reference evidence="2" key="1">
    <citation type="submission" date="2022-06" db="EMBL/GenBank/DDBJ databases">
        <title>Rothia sp. isolated from sandalwood seedling.</title>
        <authorList>
            <person name="Tuikhar N."/>
            <person name="Kirdat K."/>
            <person name="Thorat V."/>
            <person name="Swetha P."/>
            <person name="Padma S."/>
            <person name="Sundararaj R."/>
            <person name="Yadav A."/>
        </authorList>
    </citation>
    <scope>NUCLEOTIDE SEQUENCE</scope>
    <source>
        <strain evidence="2">AR01</strain>
    </source>
</reference>
<gene>
    <name evidence="2" type="ORF">NBM05_06395</name>
</gene>
<evidence type="ECO:0000259" key="1">
    <source>
        <dbReference type="PROSITE" id="PS50987"/>
    </source>
</evidence>
<feature type="domain" description="HTH arsR-type" evidence="1">
    <location>
        <begin position="6"/>
        <end position="100"/>
    </location>
</feature>
<dbReference type="Pfam" id="PF01022">
    <property type="entry name" value="HTH_5"/>
    <property type="match status" value="1"/>
</dbReference>
<dbReference type="InterPro" id="IPR036390">
    <property type="entry name" value="WH_DNA-bd_sf"/>
</dbReference>
<dbReference type="EMBL" id="JANAFB010000012">
    <property type="protein sequence ID" value="MCP3425653.1"/>
    <property type="molecule type" value="Genomic_DNA"/>
</dbReference>
<evidence type="ECO:0000313" key="3">
    <source>
        <dbReference type="Proteomes" id="UP001139502"/>
    </source>
</evidence>
<protein>
    <submittedName>
        <fullName evidence="2">Metalloregulator ArsR/SmtB family transcription factor</fullName>
    </submittedName>
</protein>
<name>A0A9X2HJX9_9MICC</name>
<dbReference type="InterPro" id="IPR011991">
    <property type="entry name" value="ArsR-like_HTH"/>
</dbReference>
<dbReference type="PRINTS" id="PR00778">
    <property type="entry name" value="HTHARSR"/>
</dbReference>
<evidence type="ECO:0000313" key="2">
    <source>
        <dbReference type="EMBL" id="MCP3425653.1"/>
    </source>
</evidence>
<dbReference type="PROSITE" id="PS50987">
    <property type="entry name" value="HTH_ARSR_2"/>
    <property type="match status" value="1"/>
</dbReference>
<organism evidence="2 3">
    <name type="scientific">Rothia santali</name>
    <dbReference type="NCBI Taxonomy" id="2949643"/>
    <lineage>
        <taxon>Bacteria</taxon>
        <taxon>Bacillati</taxon>
        <taxon>Actinomycetota</taxon>
        <taxon>Actinomycetes</taxon>
        <taxon>Micrococcales</taxon>
        <taxon>Micrococcaceae</taxon>
        <taxon>Rothia</taxon>
    </lineage>
</organism>
<dbReference type="SUPFAM" id="SSF46785">
    <property type="entry name" value="Winged helix' DNA-binding domain"/>
    <property type="match status" value="1"/>
</dbReference>
<dbReference type="PANTHER" id="PTHR39168">
    <property type="entry name" value="TRANSCRIPTIONAL REGULATOR-RELATED"/>
    <property type="match status" value="1"/>
</dbReference>
<dbReference type="AlphaFoldDB" id="A0A9X2HJX9"/>
<dbReference type="SMART" id="SM00418">
    <property type="entry name" value="HTH_ARSR"/>
    <property type="match status" value="1"/>
</dbReference>
<proteinExistence type="predicted"/>
<dbReference type="InterPro" id="IPR036388">
    <property type="entry name" value="WH-like_DNA-bd_sf"/>
</dbReference>
<dbReference type="Proteomes" id="UP001139502">
    <property type="component" value="Unassembled WGS sequence"/>
</dbReference>
<dbReference type="GO" id="GO:0003677">
    <property type="term" value="F:DNA binding"/>
    <property type="evidence" value="ECO:0007669"/>
    <property type="project" value="TreeGrafter"/>
</dbReference>
<sequence>MTAQTTPDAHVATLARLGNALSHEMRARILLALRRGPARPSDLCERLGASKQAMSNQLACLRGCGLVTARQVGRGVEYRLGDPRLAHALEDVLGMAVIVDPACCSGEGCSCR</sequence>
<dbReference type="GO" id="GO:0046686">
    <property type="term" value="P:response to cadmium ion"/>
    <property type="evidence" value="ECO:0007669"/>
    <property type="project" value="TreeGrafter"/>
</dbReference>
<dbReference type="PANTHER" id="PTHR39168:SF2">
    <property type="entry name" value="HTH-TYPE TRANSCRIPTIONAL REGULATOR CMTR"/>
    <property type="match status" value="1"/>
</dbReference>
<dbReference type="GO" id="GO:0003700">
    <property type="term" value="F:DNA-binding transcription factor activity"/>
    <property type="evidence" value="ECO:0007669"/>
    <property type="project" value="InterPro"/>
</dbReference>
<dbReference type="InterPro" id="IPR001845">
    <property type="entry name" value="HTH_ArsR_DNA-bd_dom"/>
</dbReference>
<dbReference type="CDD" id="cd00090">
    <property type="entry name" value="HTH_ARSR"/>
    <property type="match status" value="1"/>
</dbReference>
<dbReference type="GO" id="GO:0010288">
    <property type="term" value="P:response to lead ion"/>
    <property type="evidence" value="ECO:0007669"/>
    <property type="project" value="TreeGrafter"/>
</dbReference>
<dbReference type="GO" id="GO:0032791">
    <property type="term" value="F:lead ion binding"/>
    <property type="evidence" value="ECO:0007669"/>
    <property type="project" value="TreeGrafter"/>
</dbReference>
<dbReference type="NCBIfam" id="NF033788">
    <property type="entry name" value="HTH_metalloreg"/>
    <property type="match status" value="1"/>
</dbReference>
<accession>A0A9X2HJX9</accession>
<dbReference type="InterPro" id="IPR052543">
    <property type="entry name" value="HTH_Metal-responsive_Reg"/>
</dbReference>